<evidence type="ECO:0008006" key="4">
    <source>
        <dbReference type="Google" id="ProtNLM"/>
    </source>
</evidence>
<keyword evidence="1" id="KW-1133">Transmembrane helix</keyword>
<accession>A0ABW2D682</accession>
<dbReference type="Proteomes" id="UP001596470">
    <property type="component" value="Unassembled WGS sequence"/>
</dbReference>
<gene>
    <name evidence="2" type="ORF">ACFQS3_04310</name>
</gene>
<comment type="caution">
    <text evidence="2">The sequence shown here is derived from an EMBL/GenBank/DDBJ whole genome shotgun (WGS) entry which is preliminary data.</text>
</comment>
<sequence length="169" mass="17664">MADDPAAKRLHPALTAVLLTVVVLVLSAFPLALHANTTALIDGYRASHGEAGTLGTATVATATDTKDEQVCRGTFTPAGGGPATDARIEVDGRCEIGQQVEARLMPGRPSLFTGYDEPRAWAPGAGDWAVFIPLVVLFGLLSLPLVLLLWMIVANLTKRLLNGPAAPTV</sequence>
<evidence type="ECO:0000256" key="1">
    <source>
        <dbReference type="SAM" id="Phobius"/>
    </source>
</evidence>
<evidence type="ECO:0000313" key="3">
    <source>
        <dbReference type="Proteomes" id="UP001596470"/>
    </source>
</evidence>
<proteinExistence type="predicted"/>
<name>A0ABW2D682_9ACTN</name>
<keyword evidence="1" id="KW-0472">Membrane</keyword>
<dbReference type="RefSeq" id="WP_382354367.1">
    <property type="nucleotide sequence ID" value="NZ_JBHMBP010000004.1"/>
</dbReference>
<keyword evidence="3" id="KW-1185">Reference proteome</keyword>
<keyword evidence="1" id="KW-0812">Transmembrane</keyword>
<feature type="transmembrane region" description="Helical" evidence="1">
    <location>
        <begin position="12"/>
        <end position="33"/>
    </location>
</feature>
<dbReference type="EMBL" id="JBHSYS010000001">
    <property type="protein sequence ID" value="MFC6956416.1"/>
    <property type="molecule type" value="Genomic_DNA"/>
</dbReference>
<feature type="transmembrane region" description="Helical" evidence="1">
    <location>
        <begin position="128"/>
        <end position="153"/>
    </location>
</feature>
<evidence type="ECO:0000313" key="2">
    <source>
        <dbReference type="EMBL" id="MFC6956416.1"/>
    </source>
</evidence>
<organism evidence="2 3">
    <name type="scientific">Glycomyces mayteni</name>
    <dbReference type="NCBI Taxonomy" id="543887"/>
    <lineage>
        <taxon>Bacteria</taxon>
        <taxon>Bacillati</taxon>
        <taxon>Actinomycetota</taxon>
        <taxon>Actinomycetes</taxon>
        <taxon>Glycomycetales</taxon>
        <taxon>Glycomycetaceae</taxon>
        <taxon>Glycomyces</taxon>
    </lineage>
</organism>
<reference evidence="3" key="1">
    <citation type="journal article" date="2019" name="Int. J. Syst. Evol. Microbiol.">
        <title>The Global Catalogue of Microorganisms (GCM) 10K type strain sequencing project: providing services to taxonomists for standard genome sequencing and annotation.</title>
        <authorList>
            <consortium name="The Broad Institute Genomics Platform"/>
            <consortium name="The Broad Institute Genome Sequencing Center for Infectious Disease"/>
            <person name="Wu L."/>
            <person name="Ma J."/>
        </authorList>
    </citation>
    <scope>NUCLEOTIDE SEQUENCE [LARGE SCALE GENOMIC DNA]</scope>
    <source>
        <strain evidence="3">KACC 12634</strain>
    </source>
</reference>
<protein>
    <recommendedName>
        <fullName evidence="4">DUF3592 domain-containing protein</fullName>
    </recommendedName>
</protein>